<dbReference type="EMBL" id="JBIGHW010000016">
    <property type="protein sequence ID" value="MFG6443101.1"/>
    <property type="molecule type" value="Genomic_DNA"/>
</dbReference>
<evidence type="ECO:0000313" key="2">
    <source>
        <dbReference type="Proteomes" id="UP001606301"/>
    </source>
</evidence>
<gene>
    <name evidence="1" type="ORF">ACG0Z3_20620</name>
</gene>
<evidence type="ECO:0000313" key="1">
    <source>
        <dbReference type="EMBL" id="MFG6443101.1"/>
    </source>
</evidence>
<comment type="caution">
    <text evidence="1">The sequence shown here is derived from an EMBL/GenBank/DDBJ whole genome shotgun (WGS) entry which is preliminary data.</text>
</comment>
<dbReference type="RefSeq" id="WP_394401207.1">
    <property type="nucleotide sequence ID" value="NZ_JBIGHW010000016.1"/>
</dbReference>
<proteinExistence type="predicted"/>
<sequence>MSGHYTLHLSIELAQPVDPQADATLRYLVVGDGPAPDAWPAHAFFAMERVGMELRPLPQVYAASPSGDWVAAYWQDAIGPRAGVTLKLPGLKDLQGWYEALVFADWLCALASGDGFMGYIQDEQSRSAKSLLCVRGQALYLRDESNASDRWFCLRTGEPLAPLPL</sequence>
<reference evidence="1 2" key="1">
    <citation type="submission" date="2024-08" db="EMBL/GenBank/DDBJ databases">
        <authorList>
            <person name="Lu H."/>
        </authorList>
    </citation>
    <scope>NUCLEOTIDE SEQUENCE [LARGE SCALE GENOMIC DNA]</scope>
    <source>
        <strain evidence="1 2">LKC17W</strain>
    </source>
</reference>
<dbReference type="Proteomes" id="UP001606301">
    <property type="component" value="Unassembled WGS sequence"/>
</dbReference>
<protein>
    <submittedName>
        <fullName evidence="1">Uncharacterized protein</fullName>
    </submittedName>
</protein>
<name>A0ABW7FP52_9BURK</name>
<accession>A0ABW7FP52</accession>
<keyword evidence="2" id="KW-1185">Reference proteome</keyword>
<organism evidence="1 2">
    <name type="scientific">Pelomonas margarita</name>
    <dbReference type="NCBI Taxonomy" id="3299031"/>
    <lineage>
        <taxon>Bacteria</taxon>
        <taxon>Pseudomonadati</taxon>
        <taxon>Pseudomonadota</taxon>
        <taxon>Betaproteobacteria</taxon>
        <taxon>Burkholderiales</taxon>
        <taxon>Sphaerotilaceae</taxon>
        <taxon>Roseateles</taxon>
    </lineage>
</organism>